<dbReference type="EMBL" id="BDGG01000010">
    <property type="protein sequence ID" value="GAV03871.1"/>
    <property type="molecule type" value="Genomic_DNA"/>
</dbReference>
<sequence length="101" mass="11828">MDKDFPPKRSRADISYDKLLAINKVNLFQFPLRSAYSQAWKNALQLFMKSGNQSFMDTTEEQQEKNEDEIHNMQCLVTTKIREFRKRHPKVPPSGILNLAL</sequence>
<organism evidence="1 2">
    <name type="scientific">Ramazzottius varieornatus</name>
    <name type="common">Water bear</name>
    <name type="synonym">Tardigrade</name>
    <dbReference type="NCBI Taxonomy" id="947166"/>
    <lineage>
        <taxon>Eukaryota</taxon>
        <taxon>Metazoa</taxon>
        <taxon>Ecdysozoa</taxon>
        <taxon>Tardigrada</taxon>
        <taxon>Eutardigrada</taxon>
        <taxon>Parachela</taxon>
        <taxon>Hypsibioidea</taxon>
        <taxon>Ramazzottiidae</taxon>
        <taxon>Ramazzottius</taxon>
    </lineage>
</organism>
<keyword evidence="2" id="KW-1185">Reference proteome</keyword>
<dbReference type="Proteomes" id="UP000186922">
    <property type="component" value="Unassembled WGS sequence"/>
</dbReference>
<proteinExistence type="predicted"/>
<reference evidence="1 2" key="1">
    <citation type="journal article" date="2016" name="Nat. Commun.">
        <title>Extremotolerant tardigrade genome and improved radiotolerance of human cultured cells by tardigrade-unique protein.</title>
        <authorList>
            <person name="Hashimoto T."/>
            <person name="Horikawa D.D."/>
            <person name="Saito Y."/>
            <person name="Kuwahara H."/>
            <person name="Kozuka-Hata H."/>
            <person name="Shin-I T."/>
            <person name="Minakuchi Y."/>
            <person name="Ohishi K."/>
            <person name="Motoyama A."/>
            <person name="Aizu T."/>
            <person name="Enomoto A."/>
            <person name="Kondo K."/>
            <person name="Tanaka S."/>
            <person name="Hara Y."/>
            <person name="Koshikawa S."/>
            <person name="Sagara H."/>
            <person name="Miura T."/>
            <person name="Yokobori S."/>
            <person name="Miyagawa K."/>
            <person name="Suzuki Y."/>
            <person name="Kubo T."/>
            <person name="Oyama M."/>
            <person name="Kohara Y."/>
            <person name="Fujiyama A."/>
            <person name="Arakawa K."/>
            <person name="Katayama T."/>
            <person name="Toyoda A."/>
            <person name="Kunieda T."/>
        </authorList>
    </citation>
    <scope>NUCLEOTIDE SEQUENCE [LARGE SCALE GENOMIC DNA]</scope>
    <source>
        <strain evidence="1 2">YOKOZUNA-1</strain>
    </source>
</reference>
<comment type="caution">
    <text evidence="1">The sequence shown here is derived from an EMBL/GenBank/DDBJ whole genome shotgun (WGS) entry which is preliminary data.</text>
</comment>
<protein>
    <submittedName>
        <fullName evidence="1">Uncharacterized protein</fullName>
    </submittedName>
</protein>
<dbReference type="AlphaFoldDB" id="A0A1D1VSC1"/>
<gene>
    <name evidence="1" type="primary">RvY_14240-1</name>
    <name evidence="1" type="synonym">RvY_14240.1</name>
    <name evidence="1" type="ORF">RvY_14240</name>
</gene>
<evidence type="ECO:0000313" key="2">
    <source>
        <dbReference type="Proteomes" id="UP000186922"/>
    </source>
</evidence>
<accession>A0A1D1VSC1</accession>
<name>A0A1D1VSC1_RAMVA</name>
<evidence type="ECO:0000313" key="1">
    <source>
        <dbReference type="EMBL" id="GAV03871.1"/>
    </source>
</evidence>